<dbReference type="CDD" id="cd11072">
    <property type="entry name" value="CYP71-like"/>
    <property type="match status" value="1"/>
</dbReference>
<feature type="binding site" description="axial binding residue" evidence="8">
    <location>
        <position position="443"/>
    </location>
    <ligand>
        <name>heme</name>
        <dbReference type="ChEBI" id="CHEBI:30413"/>
    </ligand>
    <ligandPart>
        <name>Fe</name>
        <dbReference type="ChEBI" id="CHEBI:18248"/>
    </ligandPart>
</feature>
<feature type="coiled-coil region" evidence="10">
    <location>
        <begin position="229"/>
        <end position="256"/>
    </location>
</feature>
<evidence type="ECO:0000313" key="12">
    <source>
        <dbReference type="Proteomes" id="UP001630127"/>
    </source>
</evidence>
<dbReference type="Proteomes" id="UP001630127">
    <property type="component" value="Unassembled WGS sequence"/>
</dbReference>
<dbReference type="InterPro" id="IPR017972">
    <property type="entry name" value="Cyt_P450_CS"/>
</dbReference>
<evidence type="ECO:0000256" key="1">
    <source>
        <dbReference type="ARBA" id="ARBA00001971"/>
    </source>
</evidence>
<protein>
    <recommendedName>
        <fullName evidence="13">Cytochrome P450</fullName>
    </recommendedName>
</protein>
<dbReference type="GO" id="GO:0004497">
    <property type="term" value="F:monooxygenase activity"/>
    <property type="evidence" value="ECO:0007669"/>
    <property type="project" value="UniProtKB-KW"/>
</dbReference>
<dbReference type="InterPro" id="IPR002401">
    <property type="entry name" value="Cyt_P450_E_grp-I"/>
</dbReference>
<keyword evidence="7 9" id="KW-0503">Monooxygenase</keyword>
<evidence type="ECO:0000256" key="9">
    <source>
        <dbReference type="RuleBase" id="RU000461"/>
    </source>
</evidence>
<proteinExistence type="inferred from homology"/>
<dbReference type="Gene3D" id="1.10.630.10">
    <property type="entry name" value="Cytochrome P450"/>
    <property type="match status" value="1"/>
</dbReference>
<keyword evidence="3 8" id="KW-0349">Heme</keyword>
<keyword evidence="12" id="KW-1185">Reference proteome</keyword>
<comment type="similarity">
    <text evidence="2 9">Belongs to the cytochrome P450 family.</text>
</comment>
<dbReference type="PANTHER" id="PTHR47955">
    <property type="entry name" value="CYTOCHROME P450 FAMILY 71 PROTEIN"/>
    <property type="match status" value="1"/>
</dbReference>
<dbReference type="EMBL" id="JBJUIK010000012">
    <property type="protein sequence ID" value="KAL3509419.1"/>
    <property type="molecule type" value="Genomic_DNA"/>
</dbReference>
<dbReference type="PRINTS" id="PR00385">
    <property type="entry name" value="P450"/>
</dbReference>
<evidence type="ECO:0000256" key="5">
    <source>
        <dbReference type="ARBA" id="ARBA00023002"/>
    </source>
</evidence>
<organism evidence="11 12">
    <name type="scientific">Cinchona calisaya</name>
    <dbReference type="NCBI Taxonomy" id="153742"/>
    <lineage>
        <taxon>Eukaryota</taxon>
        <taxon>Viridiplantae</taxon>
        <taxon>Streptophyta</taxon>
        <taxon>Embryophyta</taxon>
        <taxon>Tracheophyta</taxon>
        <taxon>Spermatophyta</taxon>
        <taxon>Magnoliopsida</taxon>
        <taxon>eudicotyledons</taxon>
        <taxon>Gunneridae</taxon>
        <taxon>Pentapetalae</taxon>
        <taxon>asterids</taxon>
        <taxon>lamiids</taxon>
        <taxon>Gentianales</taxon>
        <taxon>Rubiaceae</taxon>
        <taxon>Cinchonoideae</taxon>
        <taxon>Cinchoneae</taxon>
        <taxon>Cinchona</taxon>
    </lineage>
</organism>
<evidence type="ECO:0000256" key="6">
    <source>
        <dbReference type="ARBA" id="ARBA00023004"/>
    </source>
</evidence>
<dbReference type="PANTHER" id="PTHR47955:SF8">
    <property type="entry name" value="CYTOCHROME P450 71D11-LIKE"/>
    <property type="match status" value="1"/>
</dbReference>
<evidence type="ECO:0000256" key="10">
    <source>
        <dbReference type="SAM" id="Coils"/>
    </source>
</evidence>
<dbReference type="SUPFAM" id="SSF48264">
    <property type="entry name" value="Cytochrome P450"/>
    <property type="match status" value="1"/>
</dbReference>
<keyword evidence="5 9" id="KW-0560">Oxidoreductase</keyword>
<evidence type="ECO:0000313" key="11">
    <source>
        <dbReference type="EMBL" id="KAL3509419.1"/>
    </source>
</evidence>
<dbReference type="InterPro" id="IPR036396">
    <property type="entry name" value="Cyt_P450_sf"/>
</dbReference>
<evidence type="ECO:0008006" key="13">
    <source>
        <dbReference type="Google" id="ProtNLM"/>
    </source>
</evidence>
<dbReference type="FunFam" id="1.10.630.10:FF:000008">
    <property type="entry name" value="Cytochrome P450 71D8"/>
    <property type="match status" value="1"/>
</dbReference>
<evidence type="ECO:0000256" key="2">
    <source>
        <dbReference type="ARBA" id="ARBA00010617"/>
    </source>
</evidence>
<gene>
    <name evidence="11" type="ORF">ACH5RR_028820</name>
</gene>
<dbReference type="GO" id="GO:0046872">
    <property type="term" value="F:metal ion binding"/>
    <property type="evidence" value="ECO:0007669"/>
    <property type="project" value="UniProtKB-KW"/>
</dbReference>
<comment type="cofactor">
    <cofactor evidence="1 8">
        <name>heme</name>
        <dbReference type="ChEBI" id="CHEBI:30413"/>
    </cofactor>
</comment>
<keyword evidence="6 8" id="KW-0408">Iron</keyword>
<dbReference type="PROSITE" id="PS00086">
    <property type="entry name" value="CYTOCHROME_P450"/>
    <property type="match status" value="1"/>
</dbReference>
<dbReference type="Pfam" id="PF00067">
    <property type="entry name" value="p450"/>
    <property type="match status" value="1"/>
</dbReference>
<evidence type="ECO:0000256" key="4">
    <source>
        <dbReference type="ARBA" id="ARBA00022723"/>
    </source>
</evidence>
<keyword evidence="4 8" id="KW-0479">Metal-binding</keyword>
<comment type="caution">
    <text evidence="11">The sequence shown here is derived from an EMBL/GenBank/DDBJ whole genome shotgun (WGS) entry which is preliminary data.</text>
</comment>
<evidence type="ECO:0000256" key="3">
    <source>
        <dbReference type="ARBA" id="ARBA00022617"/>
    </source>
</evidence>
<name>A0ABD2YRN7_9GENT</name>
<dbReference type="AlphaFoldDB" id="A0ABD2YRN7"/>
<reference evidence="11 12" key="1">
    <citation type="submission" date="2024-11" db="EMBL/GenBank/DDBJ databases">
        <title>A near-complete genome assembly of Cinchona calisaya.</title>
        <authorList>
            <person name="Lian D.C."/>
            <person name="Zhao X.W."/>
            <person name="Wei L."/>
        </authorList>
    </citation>
    <scope>NUCLEOTIDE SEQUENCE [LARGE SCALE GENOMIC DNA]</scope>
    <source>
        <tissue evidence="11">Nenye</tissue>
    </source>
</reference>
<sequence>MGLMVSLIAFLVFCFMVLIKFLKKPKTPNSKLKLPPGPKQLPIIGNMHQLYGSPTHHLLRDLTEKHGPLMSLKTGEITNIIVTSPEIVKEIFKTHDVVFAQRPSHVLASKIISYNFLSIIFAPHGNYWRELRKICTMELLSPLRVQTFRSIREEEVLNLVRSICVQKGSIIDLSKMIFSLTYGITARAAFGKRNNDQDKFIEAVEELAKLSACFSIADMYPSIKLLQLVSGHKQKLERAQKQFDEILENIVNEHKEERKQPKIGSQGGKDDLVDVLMNIKESGSFGNSLTDTSIKAVIFDMFSAGSETSSTIVEWAMSELIKNPRVMKRAQDEVRSNFDERGNVEESRVQEIKYLQAVIKETLRLHPSAPLLVPRECSEKCEINGYDIPAKATIIVNAWAIGRDPKYWREAEKFNPERFLNSEIDFKGNDFEYIPFGGGRRICPGISFALPNIELPLAQLLFHFDWKLPGELKQEELDMTENFGVTVRRKDRLYLVPILYRHSLFK</sequence>
<keyword evidence="10" id="KW-0175">Coiled coil</keyword>
<evidence type="ECO:0000256" key="7">
    <source>
        <dbReference type="ARBA" id="ARBA00023033"/>
    </source>
</evidence>
<accession>A0ABD2YRN7</accession>
<dbReference type="InterPro" id="IPR001128">
    <property type="entry name" value="Cyt_P450"/>
</dbReference>
<dbReference type="PRINTS" id="PR00463">
    <property type="entry name" value="EP450I"/>
</dbReference>
<evidence type="ECO:0000256" key="8">
    <source>
        <dbReference type="PIRSR" id="PIRSR602401-1"/>
    </source>
</evidence>